<feature type="region of interest" description="Disordered" evidence="4">
    <location>
        <begin position="1"/>
        <end position="187"/>
    </location>
</feature>
<sequence length="464" mass="49697">MAERRRGLGRGLGALIPDVVSDERPVDVFFPAQEKGSDVSRETSEARSSKDPAVSMRRARAEKKSPASSRSKATTRRTAKTESASVSDTAVADESANSSTTNGSRATSMTAKNATAGTSVPPGPTGRKKSQGSTESAGADTQRSPEQNPAHTGPGAQTPTADQDQHADSAQAGTQAETAGVSRETSLESVPGTAFGLLPVDAIAANPRQPRSVFDEDALDELVHSIREVGVLQPIVVRVIDPEEPRFELIMGERRLRASREAGLESIPAIIRQVDDVDLLRDALLENLHRADLNPLEEAAAYQQLLDDFACTQQELSERIGRSRPQITNTLRLLKLPPLVQRRVAAGVISQGHARAILGLIDPAAMEVLAQRVVAEGLSVRATEEAVVLLNRGDRVNVSRETRAANPELSSIARDLGDRLDTRVNITMGKRKGKISVEFANEDDLKRILQTLGITQADSGDTVS</sequence>
<proteinExistence type="inferred from homology"/>
<dbReference type="RefSeq" id="WP_345029067.1">
    <property type="nucleotide sequence ID" value="NZ_BAABGL010000002.1"/>
</dbReference>
<dbReference type="EMBL" id="BAABGL010000002">
    <property type="protein sequence ID" value="GAA4382634.1"/>
    <property type="molecule type" value="Genomic_DNA"/>
</dbReference>
<dbReference type="NCBIfam" id="TIGR00180">
    <property type="entry name" value="parB_part"/>
    <property type="match status" value="1"/>
</dbReference>
<evidence type="ECO:0000256" key="3">
    <source>
        <dbReference type="ARBA" id="ARBA00023125"/>
    </source>
</evidence>
<dbReference type="Proteomes" id="UP001500642">
    <property type="component" value="Unassembled WGS sequence"/>
</dbReference>
<evidence type="ECO:0000256" key="2">
    <source>
        <dbReference type="ARBA" id="ARBA00022829"/>
    </source>
</evidence>
<keyword evidence="7" id="KW-1185">Reference proteome</keyword>
<dbReference type="InterPro" id="IPR041468">
    <property type="entry name" value="HTH_ParB/Spo0J"/>
</dbReference>
<organism evidence="6 7">
    <name type="scientific">Brevibacterium pityocampae</name>
    <dbReference type="NCBI Taxonomy" id="506594"/>
    <lineage>
        <taxon>Bacteria</taxon>
        <taxon>Bacillati</taxon>
        <taxon>Actinomycetota</taxon>
        <taxon>Actinomycetes</taxon>
        <taxon>Micrococcales</taxon>
        <taxon>Brevibacteriaceae</taxon>
        <taxon>Brevibacterium</taxon>
    </lineage>
</organism>
<comment type="similarity">
    <text evidence="1">Belongs to the ParB family.</text>
</comment>
<name>A0ABP8J099_9MICO</name>
<dbReference type="Gene3D" id="1.10.10.2830">
    <property type="match status" value="1"/>
</dbReference>
<keyword evidence="2" id="KW-0159">Chromosome partition</keyword>
<feature type="domain" description="ParB-like N-terminal" evidence="5">
    <location>
        <begin position="196"/>
        <end position="288"/>
    </location>
</feature>
<comment type="caution">
    <text evidence="6">The sequence shown here is derived from an EMBL/GenBank/DDBJ whole genome shotgun (WGS) entry which is preliminary data.</text>
</comment>
<dbReference type="InterPro" id="IPR003115">
    <property type="entry name" value="ParB_N"/>
</dbReference>
<evidence type="ECO:0000256" key="4">
    <source>
        <dbReference type="SAM" id="MobiDB-lite"/>
    </source>
</evidence>
<dbReference type="CDD" id="cd16393">
    <property type="entry name" value="SPO0J_N"/>
    <property type="match status" value="1"/>
</dbReference>
<dbReference type="SMART" id="SM00470">
    <property type="entry name" value="ParB"/>
    <property type="match status" value="1"/>
</dbReference>
<feature type="compositionally biased region" description="Polar residues" evidence="4">
    <location>
        <begin position="173"/>
        <end position="187"/>
    </location>
</feature>
<dbReference type="PANTHER" id="PTHR33375">
    <property type="entry name" value="CHROMOSOME-PARTITIONING PROTEIN PARB-RELATED"/>
    <property type="match status" value="1"/>
</dbReference>
<evidence type="ECO:0000313" key="6">
    <source>
        <dbReference type="EMBL" id="GAA4382634.1"/>
    </source>
</evidence>
<dbReference type="Pfam" id="PF23552">
    <property type="entry name" value="ParB_C"/>
    <property type="match status" value="1"/>
</dbReference>
<dbReference type="PANTHER" id="PTHR33375:SF1">
    <property type="entry name" value="CHROMOSOME-PARTITIONING PROTEIN PARB-RELATED"/>
    <property type="match status" value="1"/>
</dbReference>
<protein>
    <recommendedName>
        <fullName evidence="5">ParB-like N-terminal domain-containing protein</fullName>
    </recommendedName>
</protein>
<feature type="compositionally biased region" description="Basic and acidic residues" evidence="4">
    <location>
        <begin position="35"/>
        <end position="50"/>
    </location>
</feature>
<feature type="compositionally biased region" description="Polar residues" evidence="4">
    <location>
        <begin position="95"/>
        <end position="118"/>
    </location>
</feature>
<dbReference type="SUPFAM" id="SSF109709">
    <property type="entry name" value="KorB DNA-binding domain-like"/>
    <property type="match status" value="1"/>
</dbReference>
<dbReference type="Pfam" id="PF17762">
    <property type="entry name" value="HTH_ParB"/>
    <property type="match status" value="1"/>
</dbReference>
<dbReference type="InterPro" id="IPR050336">
    <property type="entry name" value="Chromosome_partition/occlusion"/>
</dbReference>
<accession>A0ABP8J099</accession>
<evidence type="ECO:0000313" key="7">
    <source>
        <dbReference type="Proteomes" id="UP001500642"/>
    </source>
</evidence>
<evidence type="ECO:0000259" key="5">
    <source>
        <dbReference type="SMART" id="SM00470"/>
    </source>
</evidence>
<reference evidence="7" key="1">
    <citation type="journal article" date="2019" name="Int. J. Syst. Evol. Microbiol.">
        <title>The Global Catalogue of Microorganisms (GCM) 10K type strain sequencing project: providing services to taxonomists for standard genome sequencing and annotation.</title>
        <authorList>
            <consortium name="The Broad Institute Genomics Platform"/>
            <consortium name="The Broad Institute Genome Sequencing Center for Infectious Disease"/>
            <person name="Wu L."/>
            <person name="Ma J."/>
        </authorList>
    </citation>
    <scope>NUCLEOTIDE SEQUENCE [LARGE SCALE GENOMIC DNA]</scope>
    <source>
        <strain evidence="7">JCM 17808</strain>
    </source>
</reference>
<keyword evidence="3" id="KW-0238">DNA-binding</keyword>
<gene>
    <name evidence="6" type="ORF">GCM10023167_01310</name>
</gene>
<dbReference type="SUPFAM" id="SSF110849">
    <property type="entry name" value="ParB/Sulfiredoxin"/>
    <property type="match status" value="1"/>
</dbReference>
<feature type="compositionally biased region" description="Polar residues" evidence="4">
    <location>
        <begin position="131"/>
        <end position="160"/>
    </location>
</feature>
<dbReference type="Gene3D" id="3.90.1530.30">
    <property type="match status" value="1"/>
</dbReference>
<dbReference type="InterPro" id="IPR036086">
    <property type="entry name" value="ParB/Sulfiredoxin_sf"/>
</dbReference>
<dbReference type="InterPro" id="IPR057240">
    <property type="entry name" value="ParB_dimer_C"/>
</dbReference>
<dbReference type="Pfam" id="PF02195">
    <property type="entry name" value="ParB_N"/>
    <property type="match status" value="1"/>
</dbReference>
<evidence type="ECO:0000256" key="1">
    <source>
        <dbReference type="ARBA" id="ARBA00006295"/>
    </source>
</evidence>
<dbReference type="InterPro" id="IPR004437">
    <property type="entry name" value="ParB/RepB/Spo0J"/>
</dbReference>